<dbReference type="Proteomes" id="UP000234412">
    <property type="component" value="Unassembled WGS sequence"/>
</dbReference>
<dbReference type="Gene3D" id="3.30.1150.10">
    <property type="match status" value="1"/>
</dbReference>
<evidence type="ECO:0000313" key="10">
    <source>
        <dbReference type="Proteomes" id="UP000254545"/>
    </source>
</evidence>
<dbReference type="InterPro" id="IPR014161">
    <property type="entry name" value="Tol-Pal_TolA"/>
</dbReference>
<dbReference type="PROSITE" id="PS51257">
    <property type="entry name" value="PROKAR_LIPOPROTEIN"/>
    <property type="match status" value="1"/>
</dbReference>
<evidence type="ECO:0000313" key="5">
    <source>
        <dbReference type="EMBL" id="PLP40616.1"/>
    </source>
</evidence>
<dbReference type="OMA" id="SFRTEIH"/>
<dbReference type="Proteomes" id="UP001060507">
    <property type="component" value="Unassembled WGS sequence"/>
</dbReference>
<name>A0A0B7G9W5_KLEVA</name>
<evidence type="ECO:0000313" key="8">
    <source>
        <dbReference type="Proteomes" id="UP000234412"/>
    </source>
</evidence>
<accession>A0A0J4W9U2</accession>
<dbReference type="GO" id="GO:0016020">
    <property type="term" value="C:membrane"/>
    <property type="evidence" value="ECO:0007669"/>
    <property type="project" value="InterPro"/>
</dbReference>
<dbReference type="GO" id="GO:0019534">
    <property type="term" value="F:toxin transmembrane transporter activity"/>
    <property type="evidence" value="ECO:0007669"/>
    <property type="project" value="InterPro"/>
</dbReference>
<evidence type="ECO:0000313" key="12">
    <source>
        <dbReference type="Proteomes" id="UP000789617"/>
    </source>
</evidence>
<reference evidence="2" key="6">
    <citation type="submission" date="2022-05" db="EMBL/GenBank/DDBJ databases">
        <authorList>
            <person name="Alioto T."/>
            <person name="Alioto T."/>
            <person name="Gomez Garrido J."/>
        </authorList>
    </citation>
    <scope>NUCLEOTIDE SEQUENCE</scope>
    <source>
        <strain evidence="2">0</strain>
    </source>
</reference>
<feature type="chain" id="PRO_5015034817" evidence="1">
    <location>
        <begin position="23"/>
        <end position="143"/>
    </location>
</feature>
<reference evidence="6 11" key="4">
    <citation type="submission" date="2020-08" db="EMBL/GenBank/DDBJ databases">
        <title>Complete genome sequence of Klebsiella pneumoniae KP2757.</title>
        <authorList>
            <person name="Zhang X."/>
        </authorList>
    </citation>
    <scope>NUCLEOTIDE SEQUENCE [LARGE SCALE GENOMIC DNA]</scope>
    <source>
        <strain evidence="6 11">KP2757</strain>
    </source>
</reference>
<dbReference type="EMBL" id="BQTA01000001">
    <property type="protein sequence ID" value="GKJ84606.1"/>
    <property type="molecule type" value="Genomic_DNA"/>
</dbReference>
<reference evidence="3" key="5">
    <citation type="journal article" date="2022" name="J. Appl. Microbiol.">
        <title>PCR-based ORF typing of Klebsiella pneumoniae for rapid identification of global clones and transmission events.</title>
        <authorList>
            <person name="Nonogaki R."/>
            <person name="Iijima A."/>
            <person name="Kawamura K."/>
            <person name="Kayama S."/>
            <person name="Sugai M."/>
            <person name="Yagi T."/>
            <person name="Arakawa Y."/>
            <person name="Doi Y."/>
            <person name="Suzuki M."/>
        </authorList>
    </citation>
    <scope>NUCLEOTIDE SEQUENCE</scope>
    <source>
        <strain evidence="3">NUKP-37</strain>
    </source>
</reference>
<dbReference type="EMBL" id="CP060807">
    <property type="protein sequence ID" value="QNP23639.1"/>
    <property type="molecule type" value="Genomic_DNA"/>
</dbReference>
<evidence type="ECO:0000313" key="9">
    <source>
        <dbReference type="Proteomes" id="UP000234473"/>
    </source>
</evidence>
<sequence length="143" mass="15663">MSKFGIALMTAAAISLLSGCQAAKEKHPTQEELIRQMQQRAAAPDTHTLPPGKATQDQLMRYAFTLREAVMVQLPNSARYQGKICSVRLSLNRSAKLTGLQQEGGDPAFCAVVTDAVLRTTFPPFASEGVYQIFNHPLLDFKP</sequence>
<dbReference type="EMBL" id="UGKR01000003">
    <property type="protein sequence ID" value="STS88902.1"/>
    <property type="molecule type" value="Genomic_DNA"/>
</dbReference>
<dbReference type="RefSeq" id="WP_012968783.1">
    <property type="nucleotide sequence ID" value="NZ_AP024592.1"/>
</dbReference>
<dbReference type="KEGG" id="kvq:SP68_21005"/>
<dbReference type="Pfam" id="PF06519">
    <property type="entry name" value="TolA"/>
    <property type="match status" value="1"/>
</dbReference>
<dbReference type="GO" id="GO:0043213">
    <property type="term" value="P:bacteriocin transport"/>
    <property type="evidence" value="ECO:0007669"/>
    <property type="project" value="InterPro"/>
</dbReference>
<evidence type="ECO:0000313" key="4">
    <source>
        <dbReference type="EMBL" id="PLM95964.1"/>
    </source>
</evidence>
<dbReference type="EMBL" id="PICB01001805">
    <property type="protein sequence ID" value="PLP40616.1"/>
    <property type="molecule type" value="Genomic_DNA"/>
</dbReference>
<evidence type="ECO:0000313" key="6">
    <source>
        <dbReference type="EMBL" id="QNP23639.1"/>
    </source>
</evidence>
<evidence type="ECO:0000313" key="7">
    <source>
        <dbReference type="EMBL" id="STS88902.1"/>
    </source>
</evidence>
<organism evidence="7 10">
    <name type="scientific">Klebsiella variicola</name>
    <dbReference type="NCBI Taxonomy" id="244366"/>
    <lineage>
        <taxon>Bacteria</taxon>
        <taxon>Pseudomonadati</taxon>
        <taxon>Pseudomonadota</taxon>
        <taxon>Gammaproteobacteria</taxon>
        <taxon>Enterobacterales</taxon>
        <taxon>Enterobacteriaceae</taxon>
        <taxon>Klebsiella/Raoultella group</taxon>
        <taxon>Klebsiella</taxon>
        <taxon>Klebsiella pneumoniae complex</taxon>
    </lineage>
</organism>
<accession>A0A0B7G9W5</accession>
<proteinExistence type="predicted"/>
<dbReference type="SUPFAM" id="SSF74653">
    <property type="entry name" value="TolA/TonB C-terminal domain"/>
    <property type="match status" value="1"/>
</dbReference>
<dbReference type="EMBL" id="PIDP01000205">
    <property type="protein sequence ID" value="PLM95964.1"/>
    <property type="molecule type" value="Genomic_DNA"/>
</dbReference>
<evidence type="ECO:0000313" key="11">
    <source>
        <dbReference type="Proteomes" id="UP000516181"/>
    </source>
</evidence>
<feature type="signal peptide" evidence="1">
    <location>
        <begin position="1"/>
        <end position="22"/>
    </location>
</feature>
<keyword evidence="1" id="KW-0732">Signal</keyword>
<keyword evidence="12" id="KW-1185">Reference proteome</keyword>
<dbReference type="Proteomes" id="UP000254545">
    <property type="component" value="Unassembled WGS sequence"/>
</dbReference>
<reference evidence="7 10" key="3">
    <citation type="submission" date="2018-06" db="EMBL/GenBank/DDBJ databases">
        <authorList>
            <consortium name="Pathogen Informatics"/>
            <person name="Doyle S."/>
        </authorList>
    </citation>
    <scope>NUCLEOTIDE SEQUENCE [LARGE SCALE GENOMIC DNA]</scope>
    <source>
        <strain evidence="7 10">NCTC9177</strain>
    </source>
</reference>
<dbReference type="GeneID" id="93274588"/>
<reference evidence="8 9" key="2">
    <citation type="submission" date="2018-01" db="EMBL/GenBank/DDBJ databases">
        <title>Genomic study of Klebsiella pneumoniae.</title>
        <authorList>
            <person name="Yang Y."/>
            <person name="Bicalho R."/>
        </authorList>
    </citation>
    <scope>NUCLEOTIDE SEQUENCE [LARGE SCALE GENOMIC DNA]</scope>
    <source>
        <strain evidence="5 9">A5</strain>
        <strain evidence="4 8">A8</strain>
    </source>
</reference>
<dbReference type="Proteomes" id="UP000789617">
    <property type="component" value="Unassembled WGS sequence"/>
</dbReference>
<protein>
    <submittedName>
        <fullName evidence="4">Cell envelope biogenesis protein TolA</fullName>
    </submittedName>
    <submittedName>
        <fullName evidence="7">Tol-Pal system TolA</fullName>
    </submittedName>
</protein>
<reference evidence="8 9" key="1">
    <citation type="submission" date="2017-11" db="EMBL/GenBank/DDBJ databases">
        <authorList>
            <person name="Han C.G."/>
        </authorList>
    </citation>
    <scope>NUCLEOTIDE SEQUENCE [LARGE SCALE GENOMIC DNA]</scope>
    <source>
        <strain evidence="5 9">A5</strain>
        <strain evidence="4 8">A8</strain>
    </source>
</reference>
<evidence type="ECO:0000313" key="2">
    <source>
        <dbReference type="EMBL" id="CAH6063284.1"/>
    </source>
</evidence>
<evidence type="ECO:0000256" key="1">
    <source>
        <dbReference type="SAM" id="SignalP"/>
    </source>
</evidence>
<dbReference type="EMBL" id="CAJOXS020000001">
    <property type="protein sequence ID" value="CAH6063284.1"/>
    <property type="molecule type" value="Genomic_DNA"/>
</dbReference>
<gene>
    <name evidence="7" type="primary">tolA_1</name>
    <name evidence="2" type="ORF">AN2335V1_2133</name>
    <name evidence="5" type="ORF">CWM98_26685</name>
    <name evidence="4" type="ORF">CWN47_08765</name>
    <name evidence="6" type="ORF">IAP99_19855</name>
    <name evidence="7" type="ORF">NCTC9177_02763</name>
    <name evidence="3" type="ORF">NUKP37_00190</name>
</gene>
<dbReference type="Proteomes" id="UP000234473">
    <property type="component" value="Unassembled WGS sequence"/>
</dbReference>
<dbReference type="AlphaFoldDB" id="A0A0B7G9W5"/>
<dbReference type="Proteomes" id="UP000516181">
    <property type="component" value="Chromosome"/>
</dbReference>
<evidence type="ECO:0000313" key="3">
    <source>
        <dbReference type="EMBL" id="GKJ84606.1"/>
    </source>
</evidence>